<dbReference type="InterPro" id="IPR027945">
    <property type="entry name" value="SseB_C"/>
</dbReference>
<evidence type="ECO:0000259" key="1">
    <source>
        <dbReference type="Pfam" id="PF07179"/>
    </source>
</evidence>
<gene>
    <name evidence="3" type="ORF">J41TS4_10960</name>
</gene>
<keyword evidence="4" id="KW-1185">Reference proteome</keyword>
<dbReference type="RefSeq" id="WP_301625497.1">
    <property type="nucleotide sequence ID" value="NZ_BORS01000003.1"/>
</dbReference>
<name>A0A920CL64_9BACL</name>
<dbReference type="EMBL" id="BORS01000003">
    <property type="protein sequence ID" value="GIO41338.1"/>
    <property type="molecule type" value="Genomic_DNA"/>
</dbReference>
<feature type="domain" description="SseB protein C-terminal" evidence="2">
    <location>
        <begin position="341"/>
        <end position="441"/>
    </location>
</feature>
<reference evidence="3" key="1">
    <citation type="submission" date="2021-03" db="EMBL/GenBank/DDBJ databases">
        <title>Antimicrobial resistance genes in bacteria isolated from Japanese honey, and their potential for conferring macrolide and lincosamide resistance in the American foulbrood pathogen Paenibacillus larvae.</title>
        <authorList>
            <person name="Okamoto M."/>
            <person name="Kumagai M."/>
            <person name="Kanamori H."/>
            <person name="Takamatsu D."/>
        </authorList>
    </citation>
    <scope>NUCLEOTIDE SEQUENCE</scope>
    <source>
        <strain evidence="3">J41TS4</strain>
    </source>
</reference>
<sequence>MNEERKDEIGRRFILRPELVVEELDQLSMQELNFLIHSAKSFKEGGAFPHVNLDERIQSFITTLQAKFKAAEALYVAYDKATQYPYIDGESRVWIFSQEEFADSAQDYFMQQLVMLEMKKIEQAEILPTLGLFHVWGLSEILLDNGQYHVELKRDELLPPPDWSGTPEISIPVTNPGLQRALMKFFQSLHAPSGSQEAKEQLLNGLEAQMLDEVLQARYLVPMQLQEANPSTADAEGRKTLKEGTVIQFGVLSAEDESSWLPAFTDWPEFEKVYDKTVWSSNIASYEDLLAVSDNMSGIVINCRGVALRIDPGNRERIEAYRKARDGGERTGANSVEKVVVPKDTQVLLGEPANYPAVMIEAVKACLKTHKSVNEAYLRLMIQGETQSYLLIVDTSGEPETVFESIFAAAAPHLQGMPLNLVKLEGTWEKETGNLKPFYKRKRLGLF</sequence>
<dbReference type="Pfam" id="PF14581">
    <property type="entry name" value="SseB_C"/>
    <property type="match status" value="1"/>
</dbReference>
<dbReference type="Pfam" id="PF07179">
    <property type="entry name" value="SseB"/>
    <property type="match status" value="1"/>
</dbReference>
<proteinExistence type="predicted"/>
<evidence type="ECO:0000259" key="2">
    <source>
        <dbReference type="Pfam" id="PF14581"/>
    </source>
</evidence>
<feature type="domain" description="SseB protein N-terminal" evidence="1">
    <location>
        <begin position="208"/>
        <end position="308"/>
    </location>
</feature>
<accession>A0A920CL64</accession>
<protein>
    <submittedName>
        <fullName evidence="3">Enhanced serine sensitivity protein SseB</fullName>
    </submittedName>
</protein>
<dbReference type="AlphaFoldDB" id="A0A920CL64"/>
<evidence type="ECO:0000313" key="4">
    <source>
        <dbReference type="Proteomes" id="UP000678895"/>
    </source>
</evidence>
<dbReference type="Proteomes" id="UP000678895">
    <property type="component" value="Unassembled WGS sequence"/>
</dbReference>
<organism evidence="3 4">
    <name type="scientific">Paenibacillus apis</name>
    <dbReference type="NCBI Taxonomy" id="1792174"/>
    <lineage>
        <taxon>Bacteria</taxon>
        <taxon>Bacillati</taxon>
        <taxon>Bacillota</taxon>
        <taxon>Bacilli</taxon>
        <taxon>Bacillales</taxon>
        <taxon>Paenibacillaceae</taxon>
        <taxon>Paenibacillus</taxon>
    </lineage>
</organism>
<evidence type="ECO:0000313" key="3">
    <source>
        <dbReference type="EMBL" id="GIO41338.1"/>
    </source>
</evidence>
<dbReference type="InterPro" id="IPR009839">
    <property type="entry name" value="SseB_N"/>
</dbReference>
<comment type="caution">
    <text evidence="3">The sequence shown here is derived from an EMBL/GenBank/DDBJ whole genome shotgun (WGS) entry which is preliminary data.</text>
</comment>